<evidence type="ECO:0000256" key="1">
    <source>
        <dbReference type="SAM" id="SignalP"/>
    </source>
</evidence>
<keyword evidence="1" id="KW-0732">Signal</keyword>
<protein>
    <submittedName>
        <fullName evidence="2">DUF6370 family protein</fullName>
    </submittedName>
</protein>
<comment type="caution">
    <text evidence="2">The sequence shown here is derived from an EMBL/GenBank/DDBJ whole genome shotgun (WGS) entry which is preliminary data.</text>
</comment>
<feature type="signal peptide" evidence="1">
    <location>
        <begin position="1"/>
        <end position="18"/>
    </location>
</feature>
<keyword evidence="3" id="KW-1185">Reference proteome</keyword>
<dbReference type="InterPro" id="IPR045950">
    <property type="entry name" value="DUF6370"/>
</dbReference>
<proteinExistence type="predicted"/>
<dbReference type="RefSeq" id="WP_290284252.1">
    <property type="nucleotide sequence ID" value="NZ_JAUFQN010000019.1"/>
</dbReference>
<evidence type="ECO:0000313" key="3">
    <source>
        <dbReference type="Proteomes" id="UP001589576"/>
    </source>
</evidence>
<gene>
    <name evidence="2" type="ORF">ACFFUU_05230</name>
</gene>
<evidence type="ECO:0000313" key="2">
    <source>
        <dbReference type="EMBL" id="MFB9088996.1"/>
    </source>
</evidence>
<dbReference type="Pfam" id="PF19897">
    <property type="entry name" value="DUF6370"/>
    <property type="match status" value="1"/>
</dbReference>
<reference evidence="2 3" key="1">
    <citation type="submission" date="2024-09" db="EMBL/GenBank/DDBJ databases">
        <authorList>
            <person name="Sun Q."/>
            <person name="Mori K."/>
        </authorList>
    </citation>
    <scope>NUCLEOTIDE SEQUENCE [LARGE SCALE GENOMIC DNA]</scope>
    <source>
        <strain evidence="2 3">CECT 8460</strain>
    </source>
</reference>
<sequence length="113" mass="12297">MKKVISILVLFVCIAVNAQEKPKTQIVEAACGQCQFGMKGKGGCDLAVRIDGKSYFVDGTDINKHGDAHAADGFCSAIRKAEVVGEIKNDRFVASEFKLLPTEVHDEHEGHKH</sequence>
<feature type="chain" id="PRO_5046437050" evidence="1">
    <location>
        <begin position="19"/>
        <end position="113"/>
    </location>
</feature>
<dbReference type="Proteomes" id="UP001589576">
    <property type="component" value="Unassembled WGS sequence"/>
</dbReference>
<dbReference type="EMBL" id="JBHMFB010000012">
    <property type="protein sequence ID" value="MFB9088996.1"/>
    <property type="molecule type" value="Genomic_DNA"/>
</dbReference>
<name>A0ABV5GD04_9FLAO</name>
<organism evidence="2 3">
    <name type="scientific">Flavobacterium paronense</name>
    <dbReference type="NCBI Taxonomy" id="1392775"/>
    <lineage>
        <taxon>Bacteria</taxon>
        <taxon>Pseudomonadati</taxon>
        <taxon>Bacteroidota</taxon>
        <taxon>Flavobacteriia</taxon>
        <taxon>Flavobacteriales</taxon>
        <taxon>Flavobacteriaceae</taxon>
        <taxon>Flavobacterium</taxon>
    </lineage>
</organism>
<accession>A0ABV5GD04</accession>